<dbReference type="Proteomes" id="UP000026960">
    <property type="component" value="Chromosome 6"/>
</dbReference>
<organism evidence="2">
    <name type="scientific">Oryza barthii</name>
    <dbReference type="NCBI Taxonomy" id="65489"/>
    <lineage>
        <taxon>Eukaryota</taxon>
        <taxon>Viridiplantae</taxon>
        <taxon>Streptophyta</taxon>
        <taxon>Embryophyta</taxon>
        <taxon>Tracheophyta</taxon>
        <taxon>Spermatophyta</taxon>
        <taxon>Magnoliopsida</taxon>
        <taxon>Liliopsida</taxon>
        <taxon>Poales</taxon>
        <taxon>Poaceae</taxon>
        <taxon>BOP clade</taxon>
        <taxon>Oryzoideae</taxon>
        <taxon>Oryzeae</taxon>
        <taxon>Oryzinae</taxon>
        <taxon>Oryza</taxon>
    </lineage>
</organism>
<protein>
    <submittedName>
        <fullName evidence="2">Uncharacterized protein</fullName>
    </submittedName>
</protein>
<dbReference type="HOGENOM" id="CLU_2642026_0_0_1"/>
<dbReference type="EnsemblPlants" id="OBART06G14810.1">
    <property type="protein sequence ID" value="OBART06G14810.1"/>
    <property type="gene ID" value="OBART06G14810"/>
</dbReference>
<feature type="compositionally biased region" description="Basic and acidic residues" evidence="1">
    <location>
        <begin position="15"/>
        <end position="36"/>
    </location>
</feature>
<reference evidence="2" key="2">
    <citation type="submission" date="2015-03" db="UniProtKB">
        <authorList>
            <consortium name="EnsemblPlants"/>
        </authorList>
    </citation>
    <scope>IDENTIFICATION</scope>
</reference>
<evidence type="ECO:0000256" key="1">
    <source>
        <dbReference type="SAM" id="MobiDB-lite"/>
    </source>
</evidence>
<reference evidence="2" key="1">
    <citation type="journal article" date="2009" name="Rice">
        <title>De Novo Next Generation Sequencing of Plant Genomes.</title>
        <authorList>
            <person name="Rounsley S."/>
            <person name="Marri P.R."/>
            <person name="Yu Y."/>
            <person name="He R."/>
            <person name="Sisneros N."/>
            <person name="Goicoechea J.L."/>
            <person name="Lee S.J."/>
            <person name="Angelova A."/>
            <person name="Kudrna D."/>
            <person name="Luo M."/>
            <person name="Affourtit J."/>
            <person name="Desany B."/>
            <person name="Knight J."/>
            <person name="Niazi F."/>
            <person name="Egholm M."/>
            <person name="Wing R.A."/>
        </authorList>
    </citation>
    <scope>NUCLEOTIDE SEQUENCE [LARGE SCALE GENOMIC DNA]</scope>
    <source>
        <strain evidence="2">cv. IRGC 105608</strain>
    </source>
</reference>
<name>A0A0D3GGM0_9ORYZ</name>
<evidence type="ECO:0000313" key="3">
    <source>
        <dbReference type="Proteomes" id="UP000026960"/>
    </source>
</evidence>
<sequence>MDQDGKLDLLLRKMEEAEKKHEASEKKREQTEEQSRAEGTLKLAVESWLPEVEKHADLLQDSVVELQEKVEKLQTVV</sequence>
<proteinExistence type="predicted"/>
<evidence type="ECO:0000313" key="2">
    <source>
        <dbReference type="EnsemblPlants" id="OBART06G14810.1"/>
    </source>
</evidence>
<dbReference type="PaxDb" id="65489-OBART06G14810.1"/>
<feature type="region of interest" description="Disordered" evidence="1">
    <location>
        <begin position="15"/>
        <end position="39"/>
    </location>
</feature>
<dbReference type="Gramene" id="OBART06G14810.1">
    <property type="protein sequence ID" value="OBART06G14810.1"/>
    <property type="gene ID" value="OBART06G14810"/>
</dbReference>
<dbReference type="AlphaFoldDB" id="A0A0D3GGM0"/>
<accession>A0A0D3GGM0</accession>
<keyword evidence="3" id="KW-1185">Reference proteome</keyword>